<sequence>MIHVRKTTTPQLLADAEQTIMHTAVRPGIVMERGEGMYLWDTDGARYLDFIGGWAVTCLGHSPAAIRDALSSQSSMLVNASPAFYNRPMIEFAKQLTELSGYDKAFFASSGAEANEGAIKLARKHGALHLGGAYGIVTMTGSFHGRTLATMSATGKARWQSLFAPSMPGFKHVPLNDWNGLLAAVDGNTCAIMLELVQGEGGVHPADADYLGKVRELCDERGIMLIFDEIQTGLGRTGKMFASGHYGIQADVMTLGKGIGGGFPLAALLVRDRFNVFEPGDQGGTYTGQPLAMAVGQAVVREIVTRQLARNAELMGECLTRRINEVAEAYRLSPIRGKGLLLAFDLPVPCGAELVAACLREGLLINSPHPSTIRLMPPLIVSEEDIDAMLDLLCRAMDTVRLRS</sequence>
<evidence type="ECO:0000256" key="5">
    <source>
        <dbReference type="ARBA" id="ARBA00022898"/>
    </source>
</evidence>
<dbReference type="RefSeq" id="WP_139605035.1">
    <property type="nucleotide sequence ID" value="NZ_VDCQ01000042.1"/>
</dbReference>
<dbReference type="InterPro" id="IPR049704">
    <property type="entry name" value="Aminotrans_3_PPA_site"/>
</dbReference>
<dbReference type="GO" id="GO:0042802">
    <property type="term" value="F:identical protein binding"/>
    <property type="evidence" value="ECO:0007669"/>
    <property type="project" value="TreeGrafter"/>
</dbReference>
<dbReference type="GO" id="GO:0008483">
    <property type="term" value="F:transaminase activity"/>
    <property type="evidence" value="ECO:0007669"/>
    <property type="project" value="UniProtKB-KW"/>
</dbReference>
<dbReference type="CDD" id="cd00610">
    <property type="entry name" value="OAT_like"/>
    <property type="match status" value="1"/>
</dbReference>
<comment type="caution">
    <text evidence="8">The sequence shown here is derived from an EMBL/GenBank/DDBJ whole genome shotgun (WGS) entry which is preliminary data.</text>
</comment>
<dbReference type="OrthoDB" id="9807885at2"/>
<dbReference type="Gene3D" id="3.40.640.10">
    <property type="entry name" value="Type I PLP-dependent aspartate aminotransferase-like (Major domain)"/>
    <property type="match status" value="1"/>
</dbReference>
<dbReference type="GO" id="GO:0006526">
    <property type="term" value="P:L-arginine biosynthetic process"/>
    <property type="evidence" value="ECO:0007669"/>
    <property type="project" value="UniProtKB-ARBA"/>
</dbReference>
<dbReference type="InterPro" id="IPR015424">
    <property type="entry name" value="PyrdxlP-dep_Trfase"/>
</dbReference>
<dbReference type="PANTHER" id="PTHR11986:SF79">
    <property type="entry name" value="ACETYLORNITHINE AMINOTRANSFERASE, MITOCHONDRIAL"/>
    <property type="match status" value="1"/>
</dbReference>
<evidence type="ECO:0000256" key="3">
    <source>
        <dbReference type="ARBA" id="ARBA00022605"/>
    </source>
</evidence>
<dbReference type="PROSITE" id="PS00600">
    <property type="entry name" value="AA_TRANSFER_CLASS_3"/>
    <property type="match status" value="1"/>
</dbReference>
<gene>
    <name evidence="8" type="ORF">FE784_25225</name>
</gene>
<name>A0A5C4T339_9BACL</name>
<evidence type="ECO:0000313" key="9">
    <source>
        <dbReference type="Proteomes" id="UP000307943"/>
    </source>
</evidence>
<dbReference type="Pfam" id="PF00202">
    <property type="entry name" value="Aminotran_3"/>
    <property type="match status" value="1"/>
</dbReference>
<proteinExistence type="inferred from homology"/>
<dbReference type="EMBL" id="VDCQ01000042">
    <property type="protein sequence ID" value="TNJ63482.1"/>
    <property type="molecule type" value="Genomic_DNA"/>
</dbReference>
<dbReference type="NCBIfam" id="TIGR00707">
    <property type="entry name" value="argD"/>
    <property type="match status" value="1"/>
</dbReference>
<organism evidence="8 9">
    <name type="scientific">Paenibacillus hemerocallicola</name>
    <dbReference type="NCBI Taxonomy" id="1172614"/>
    <lineage>
        <taxon>Bacteria</taxon>
        <taxon>Bacillati</taxon>
        <taxon>Bacillota</taxon>
        <taxon>Bacilli</taxon>
        <taxon>Bacillales</taxon>
        <taxon>Paenibacillaceae</taxon>
        <taxon>Paenibacillus</taxon>
    </lineage>
</organism>
<evidence type="ECO:0000313" key="8">
    <source>
        <dbReference type="EMBL" id="TNJ63482.1"/>
    </source>
</evidence>
<dbReference type="InterPro" id="IPR005814">
    <property type="entry name" value="Aminotrans_3"/>
</dbReference>
<protein>
    <submittedName>
        <fullName evidence="8">Acetylornithine/succinylornithine family transaminase</fullName>
    </submittedName>
</protein>
<evidence type="ECO:0000256" key="1">
    <source>
        <dbReference type="ARBA" id="ARBA00001933"/>
    </source>
</evidence>
<keyword evidence="3" id="KW-0028">Amino-acid biosynthesis</keyword>
<keyword evidence="5 7" id="KW-0663">Pyridoxal phosphate</keyword>
<evidence type="ECO:0000256" key="6">
    <source>
        <dbReference type="ARBA" id="ARBA00029440"/>
    </source>
</evidence>
<dbReference type="SUPFAM" id="SSF53383">
    <property type="entry name" value="PLP-dependent transferases"/>
    <property type="match status" value="1"/>
</dbReference>
<dbReference type="Proteomes" id="UP000307943">
    <property type="component" value="Unassembled WGS sequence"/>
</dbReference>
<dbReference type="AlphaFoldDB" id="A0A5C4T339"/>
<keyword evidence="2" id="KW-0032">Aminotransferase</keyword>
<dbReference type="Gene3D" id="3.90.1150.10">
    <property type="entry name" value="Aspartate Aminotransferase, domain 1"/>
    <property type="match status" value="1"/>
</dbReference>
<evidence type="ECO:0000256" key="7">
    <source>
        <dbReference type="RuleBase" id="RU003560"/>
    </source>
</evidence>
<reference evidence="8 9" key="1">
    <citation type="submission" date="2019-05" db="EMBL/GenBank/DDBJ databases">
        <title>We sequenced the genome of Paenibacillus hemerocallicola KCTC 33185 for further insight into its adaptation and study the phylogeny of Paenibacillus.</title>
        <authorList>
            <person name="Narsing Rao M.P."/>
        </authorList>
    </citation>
    <scope>NUCLEOTIDE SEQUENCE [LARGE SCALE GENOMIC DNA]</scope>
    <source>
        <strain evidence="8 9">KCTC 33185</strain>
    </source>
</reference>
<accession>A0A5C4T339</accession>
<comment type="pathway">
    <text evidence="6">Amino-acid biosynthesis.</text>
</comment>
<dbReference type="InterPro" id="IPR050103">
    <property type="entry name" value="Class-III_PLP-dep_AT"/>
</dbReference>
<dbReference type="FunFam" id="3.40.640.10:FF:000004">
    <property type="entry name" value="Acetylornithine aminotransferase"/>
    <property type="match status" value="1"/>
</dbReference>
<dbReference type="PANTHER" id="PTHR11986">
    <property type="entry name" value="AMINOTRANSFERASE CLASS III"/>
    <property type="match status" value="1"/>
</dbReference>
<dbReference type="InterPro" id="IPR004636">
    <property type="entry name" value="AcOrn/SuccOrn_fam"/>
</dbReference>
<dbReference type="InterPro" id="IPR015422">
    <property type="entry name" value="PyrdxlP-dep_Trfase_small"/>
</dbReference>
<keyword evidence="9" id="KW-1185">Reference proteome</keyword>
<dbReference type="InterPro" id="IPR015421">
    <property type="entry name" value="PyrdxlP-dep_Trfase_major"/>
</dbReference>
<dbReference type="GO" id="GO:0030170">
    <property type="term" value="F:pyridoxal phosphate binding"/>
    <property type="evidence" value="ECO:0007669"/>
    <property type="project" value="InterPro"/>
</dbReference>
<keyword evidence="4" id="KW-0808">Transferase</keyword>
<dbReference type="PIRSF" id="PIRSF000521">
    <property type="entry name" value="Transaminase_4ab_Lys_Orn"/>
    <property type="match status" value="1"/>
</dbReference>
<comment type="cofactor">
    <cofactor evidence="1">
        <name>pyridoxal 5'-phosphate</name>
        <dbReference type="ChEBI" id="CHEBI:597326"/>
    </cofactor>
</comment>
<evidence type="ECO:0000256" key="2">
    <source>
        <dbReference type="ARBA" id="ARBA00022576"/>
    </source>
</evidence>
<comment type="similarity">
    <text evidence="7">Belongs to the class-III pyridoxal-phosphate-dependent aminotransferase family.</text>
</comment>
<dbReference type="NCBIfam" id="NF002325">
    <property type="entry name" value="PRK01278.1"/>
    <property type="match status" value="1"/>
</dbReference>
<evidence type="ECO:0000256" key="4">
    <source>
        <dbReference type="ARBA" id="ARBA00022679"/>
    </source>
</evidence>